<organism evidence="2 3">
    <name type="scientific">Patellaria atrata CBS 101060</name>
    <dbReference type="NCBI Taxonomy" id="1346257"/>
    <lineage>
        <taxon>Eukaryota</taxon>
        <taxon>Fungi</taxon>
        <taxon>Dikarya</taxon>
        <taxon>Ascomycota</taxon>
        <taxon>Pezizomycotina</taxon>
        <taxon>Dothideomycetes</taxon>
        <taxon>Dothideomycetes incertae sedis</taxon>
        <taxon>Patellariales</taxon>
        <taxon>Patellariaceae</taxon>
        <taxon>Patellaria</taxon>
    </lineage>
</organism>
<dbReference type="Proteomes" id="UP000799429">
    <property type="component" value="Unassembled WGS sequence"/>
</dbReference>
<feature type="region of interest" description="Disordered" evidence="1">
    <location>
        <begin position="1"/>
        <end position="43"/>
    </location>
</feature>
<dbReference type="AlphaFoldDB" id="A0A9P4VU12"/>
<comment type="caution">
    <text evidence="2">The sequence shown here is derived from an EMBL/GenBank/DDBJ whole genome shotgun (WGS) entry which is preliminary data.</text>
</comment>
<gene>
    <name evidence="2" type="ORF">M501DRAFT_568371</name>
</gene>
<evidence type="ECO:0000313" key="3">
    <source>
        <dbReference type="Proteomes" id="UP000799429"/>
    </source>
</evidence>
<dbReference type="EMBL" id="MU006091">
    <property type="protein sequence ID" value="KAF2841497.1"/>
    <property type="molecule type" value="Genomic_DNA"/>
</dbReference>
<evidence type="ECO:0000256" key="1">
    <source>
        <dbReference type="SAM" id="MobiDB-lite"/>
    </source>
</evidence>
<accession>A0A9P4VU12</accession>
<protein>
    <submittedName>
        <fullName evidence="2">Uncharacterized protein</fullName>
    </submittedName>
</protein>
<keyword evidence="3" id="KW-1185">Reference proteome</keyword>
<feature type="compositionally biased region" description="Low complexity" evidence="1">
    <location>
        <begin position="27"/>
        <end position="36"/>
    </location>
</feature>
<sequence length="310" mass="35706">MGAQSSTASSPQNSIFDMSPLSQCFPTTTSNNGTNTPEMRPTYTDKPYTFYSYPLRPYQHVSTTNNKKSSEYKTKMETITVYNGLYPQPLRPNQFSIPPPPPPRSLPSNTMMTPPSTPVEGIMRPEINLYIVNVTAAHLVREKMKKLFRSYDMPTAGYDWPYPRVLLTIETPANPHPVIVICCQNSESWVWLHRHQSHCYTHAASSFHLPQGAKLGTFVEEDLVQPGWVVKDRELGREFWGVLTFTARELTSTSERRVAAAFDELRWVAWRTFFEYHDQGLENTVWWNVKEDKKTDGWVDRFKPKVMGMK</sequence>
<reference evidence="2" key="1">
    <citation type="journal article" date="2020" name="Stud. Mycol.">
        <title>101 Dothideomycetes genomes: a test case for predicting lifestyles and emergence of pathogens.</title>
        <authorList>
            <person name="Haridas S."/>
            <person name="Albert R."/>
            <person name="Binder M."/>
            <person name="Bloem J."/>
            <person name="Labutti K."/>
            <person name="Salamov A."/>
            <person name="Andreopoulos B."/>
            <person name="Baker S."/>
            <person name="Barry K."/>
            <person name="Bills G."/>
            <person name="Bluhm B."/>
            <person name="Cannon C."/>
            <person name="Castanera R."/>
            <person name="Culley D."/>
            <person name="Daum C."/>
            <person name="Ezra D."/>
            <person name="Gonzalez J."/>
            <person name="Henrissat B."/>
            <person name="Kuo A."/>
            <person name="Liang C."/>
            <person name="Lipzen A."/>
            <person name="Lutzoni F."/>
            <person name="Magnuson J."/>
            <person name="Mondo S."/>
            <person name="Nolan M."/>
            <person name="Ohm R."/>
            <person name="Pangilinan J."/>
            <person name="Park H.-J."/>
            <person name="Ramirez L."/>
            <person name="Alfaro M."/>
            <person name="Sun H."/>
            <person name="Tritt A."/>
            <person name="Yoshinaga Y."/>
            <person name="Zwiers L.-H."/>
            <person name="Turgeon B."/>
            <person name="Goodwin S."/>
            <person name="Spatafora J."/>
            <person name="Crous P."/>
            <person name="Grigoriev I."/>
        </authorList>
    </citation>
    <scope>NUCLEOTIDE SEQUENCE</scope>
    <source>
        <strain evidence="2">CBS 101060</strain>
    </source>
</reference>
<name>A0A9P4VU12_9PEZI</name>
<feature type="compositionally biased region" description="Polar residues" evidence="1">
    <location>
        <begin position="1"/>
        <end position="26"/>
    </location>
</feature>
<proteinExistence type="predicted"/>
<evidence type="ECO:0000313" key="2">
    <source>
        <dbReference type="EMBL" id="KAF2841497.1"/>
    </source>
</evidence>